<organism evidence="1 2">
    <name type="scientific">Halobacterium bonnevillei</name>
    <dbReference type="NCBI Taxonomy" id="2692200"/>
    <lineage>
        <taxon>Archaea</taxon>
        <taxon>Methanobacteriati</taxon>
        <taxon>Methanobacteriota</taxon>
        <taxon>Stenosarchaea group</taxon>
        <taxon>Halobacteria</taxon>
        <taxon>Halobacteriales</taxon>
        <taxon>Halobacteriaceae</taxon>
        <taxon>Halobacterium</taxon>
    </lineage>
</organism>
<dbReference type="OrthoDB" id="193491at2157"/>
<reference evidence="1 2" key="1">
    <citation type="submission" date="2019-12" db="EMBL/GenBank/DDBJ databases">
        <title>Isolation and characterization of three novel carbon monoxide-oxidizing members of Halobacteria from salione crusts and soils.</title>
        <authorList>
            <person name="Myers M.R."/>
            <person name="King G.M."/>
        </authorList>
    </citation>
    <scope>NUCLEOTIDE SEQUENCE [LARGE SCALE GENOMIC DNA]</scope>
    <source>
        <strain evidence="1 2">PCN9</strain>
    </source>
</reference>
<dbReference type="AlphaFoldDB" id="A0A6B0SG65"/>
<dbReference type="Proteomes" id="UP000471521">
    <property type="component" value="Unassembled WGS sequence"/>
</dbReference>
<protein>
    <recommendedName>
        <fullName evidence="3">ATP phosphoribosyltransferase</fullName>
    </recommendedName>
</protein>
<sequence>MTAPVRVAVPRKGRPLEAVLDRLAARADATTLADDVASTLRYEKALTKDEQSDDRGVYERLAAYSDPSDPHRPDYTLLRDARAGKPRRIVFDSLTLDLDGTPVQLVGREEPFRALRTHEFALGFDSADLVLEEVVQLRPEPLSTIADLNDRIDPHDTDVRVVSGLGDTVHHTLLATPTAQQAVGAPALDREFVVDYEGDVCISPRYERLVEAVLGTDATEGVSFVYPDPDREEEAGIADVGVGVYLTVTGSTAREYGLDVGERLFPSETVLMENQCEAEGDAVETVKRELADSAPETAIPPQ</sequence>
<dbReference type="EMBL" id="WUUU01000023">
    <property type="protein sequence ID" value="MXR19987.1"/>
    <property type="molecule type" value="Genomic_DNA"/>
</dbReference>
<evidence type="ECO:0000313" key="2">
    <source>
        <dbReference type="Proteomes" id="UP000471521"/>
    </source>
</evidence>
<keyword evidence="2" id="KW-1185">Reference proteome</keyword>
<proteinExistence type="predicted"/>
<name>A0A6B0SG65_9EURY</name>
<evidence type="ECO:0000313" key="1">
    <source>
        <dbReference type="EMBL" id="MXR19987.1"/>
    </source>
</evidence>
<accession>A0A6B0SG65</accession>
<dbReference type="InterPro" id="IPR058892">
    <property type="entry name" value="HisG-like"/>
</dbReference>
<dbReference type="RefSeq" id="WP_159525551.1">
    <property type="nucleotide sequence ID" value="NZ_WUUU01000023.1"/>
</dbReference>
<comment type="caution">
    <text evidence="1">The sequence shown here is derived from an EMBL/GenBank/DDBJ whole genome shotgun (WGS) entry which is preliminary data.</text>
</comment>
<gene>
    <name evidence="1" type="ORF">GRX66_05000</name>
</gene>
<dbReference type="Pfam" id="PF25936">
    <property type="entry name" value="HisG_halo"/>
    <property type="match status" value="1"/>
</dbReference>
<evidence type="ECO:0008006" key="3">
    <source>
        <dbReference type="Google" id="ProtNLM"/>
    </source>
</evidence>